<gene>
    <name evidence="1" type="ORF">OKIOD_LOCUS7938</name>
</gene>
<accession>A0ABN7SJW0</accession>
<keyword evidence="2" id="KW-1185">Reference proteome</keyword>
<evidence type="ECO:0000313" key="2">
    <source>
        <dbReference type="Proteomes" id="UP001158576"/>
    </source>
</evidence>
<dbReference type="InterPro" id="IPR019734">
    <property type="entry name" value="TPR_rpt"/>
</dbReference>
<dbReference type="SUPFAM" id="SSF48452">
    <property type="entry name" value="TPR-like"/>
    <property type="match status" value="1"/>
</dbReference>
<dbReference type="PANTHER" id="PTHR46014">
    <property type="entry name" value="TETRATRICOPEPTIDE REPEAT PROTEIN 1"/>
    <property type="match status" value="1"/>
</dbReference>
<dbReference type="InterPro" id="IPR052769">
    <property type="entry name" value="TPR_domain_protein"/>
</dbReference>
<dbReference type="SMART" id="SM00028">
    <property type="entry name" value="TPR"/>
    <property type="match status" value="2"/>
</dbReference>
<dbReference type="PANTHER" id="PTHR46014:SF1">
    <property type="entry name" value="TETRATRICOPEPTIDE REPEAT PROTEIN 1"/>
    <property type="match status" value="1"/>
</dbReference>
<dbReference type="Proteomes" id="UP001158576">
    <property type="component" value="Chromosome XSR"/>
</dbReference>
<dbReference type="InterPro" id="IPR011990">
    <property type="entry name" value="TPR-like_helical_dom_sf"/>
</dbReference>
<sequence length="168" mass="19340">MVGLQKFSTINLISEEYRKHQTEKGESSFEEPAADERAVLYGNLSAALKKLDRIEDAIKAAAESLQLKSDYLKVRIRRAELYEENDQPHESLEDWKVVAEQDPANNDAKRALRRLPPKVEIKNEQMKKEMMDGLKKLGNMCLRPFGLSTENFKFEDNGQGGYNMQFQQ</sequence>
<reference evidence="1 2" key="1">
    <citation type="submission" date="2021-04" db="EMBL/GenBank/DDBJ databases">
        <authorList>
            <person name="Bliznina A."/>
        </authorList>
    </citation>
    <scope>NUCLEOTIDE SEQUENCE [LARGE SCALE GENOMIC DNA]</scope>
</reference>
<dbReference type="Gene3D" id="1.25.40.10">
    <property type="entry name" value="Tetratricopeptide repeat domain"/>
    <property type="match status" value="1"/>
</dbReference>
<dbReference type="EMBL" id="OU015569">
    <property type="protein sequence ID" value="CAG5099249.1"/>
    <property type="molecule type" value="Genomic_DNA"/>
</dbReference>
<proteinExistence type="predicted"/>
<name>A0ABN7SJW0_OIKDI</name>
<protein>
    <submittedName>
        <fullName evidence="1">Oidioi.mRNA.OKI2018_I69.XSR.g16380.t1.cds</fullName>
    </submittedName>
</protein>
<evidence type="ECO:0000313" key="1">
    <source>
        <dbReference type="EMBL" id="CAG5099249.1"/>
    </source>
</evidence>
<organism evidence="1 2">
    <name type="scientific">Oikopleura dioica</name>
    <name type="common">Tunicate</name>
    <dbReference type="NCBI Taxonomy" id="34765"/>
    <lineage>
        <taxon>Eukaryota</taxon>
        <taxon>Metazoa</taxon>
        <taxon>Chordata</taxon>
        <taxon>Tunicata</taxon>
        <taxon>Appendicularia</taxon>
        <taxon>Copelata</taxon>
        <taxon>Oikopleuridae</taxon>
        <taxon>Oikopleura</taxon>
    </lineage>
</organism>